<dbReference type="EMBL" id="JAVDTI010000002">
    <property type="protein sequence ID" value="MDR6805056.1"/>
    <property type="molecule type" value="Genomic_DNA"/>
</dbReference>
<feature type="signal peptide" evidence="2">
    <location>
        <begin position="1"/>
        <end position="24"/>
    </location>
</feature>
<evidence type="ECO:0000313" key="5">
    <source>
        <dbReference type="Proteomes" id="UP001264980"/>
    </source>
</evidence>
<feature type="domain" description="Peptidase S74" evidence="3">
    <location>
        <begin position="265"/>
        <end position="359"/>
    </location>
</feature>
<evidence type="ECO:0000256" key="1">
    <source>
        <dbReference type="SAM" id="Coils"/>
    </source>
</evidence>
<organism evidence="4 5">
    <name type="scientific">Dyadobacter fermentans</name>
    <dbReference type="NCBI Taxonomy" id="94254"/>
    <lineage>
        <taxon>Bacteria</taxon>
        <taxon>Pseudomonadati</taxon>
        <taxon>Bacteroidota</taxon>
        <taxon>Cytophagia</taxon>
        <taxon>Cytophagales</taxon>
        <taxon>Spirosomataceae</taxon>
        <taxon>Dyadobacter</taxon>
    </lineage>
</organism>
<evidence type="ECO:0000256" key="2">
    <source>
        <dbReference type="SAM" id="SignalP"/>
    </source>
</evidence>
<keyword evidence="1" id="KW-0175">Coiled coil</keyword>
<keyword evidence="2" id="KW-0732">Signal</keyword>
<reference evidence="4 5" key="1">
    <citation type="submission" date="2023-07" db="EMBL/GenBank/DDBJ databases">
        <title>Sorghum-associated microbial communities from plants grown in Nebraska, USA.</title>
        <authorList>
            <person name="Schachtman D."/>
        </authorList>
    </citation>
    <scope>NUCLEOTIDE SEQUENCE [LARGE SCALE GENOMIC DNA]</scope>
    <source>
        <strain evidence="4 5">BE57</strain>
    </source>
</reference>
<gene>
    <name evidence="4" type="ORF">J2W84_002102</name>
</gene>
<comment type="caution">
    <text evidence="4">The sequence shown here is derived from an EMBL/GenBank/DDBJ whole genome shotgun (WGS) entry which is preliminary data.</text>
</comment>
<proteinExistence type="predicted"/>
<keyword evidence="5" id="KW-1185">Reference proteome</keyword>
<dbReference type="InterPro" id="IPR030392">
    <property type="entry name" value="S74_ICA"/>
</dbReference>
<sequence>MKTKQLLSAISFAAVTALTTTAMAQVKIGSNPTTITPGANLDVEGQNSTHTVVLQSGHVGINHSNPPTTLHVQAVSNLDLPSAANVVARFDPLGGSNIDSAASIAINAGRAVVGFDIDPEQSKYAFLRSNSATDLRLQVIDDGLVLQENAFFMQSSGSRTGYIGLNTEAPQSRLDVRGDIKVIANPGTQTGNIWNGTSNVNGFEVRSTPAGDVWVGIQRAGSVSPLHVSKPAGTTTGEMINFAVGGIGMGNITHSAAGIQYNTTSDARLKENIRISKFGLETLKSVKVYDYNFKADTQKTLSTGVLAQELHKIYPQAVHVGGADAKVSPWVVDYSKLIPVLVKSVQELSDEVELLRKEKAQLSAELKLKEAAYSELDSRVTQVEKMLSAGAEGTKSVSR</sequence>
<accession>A0ABU1QV79</accession>
<evidence type="ECO:0000313" key="4">
    <source>
        <dbReference type="EMBL" id="MDR6805056.1"/>
    </source>
</evidence>
<dbReference type="Pfam" id="PF13884">
    <property type="entry name" value="Peptidase_S74"/>
    <property type="match status" value="1"/>
</dbReference>
<dbReference type="RefSeq" id="WP_309982486.1">
    <property type="nucleotide sequence ID" value="NZ_JAVDTI010000002.1"/>
</dbReference>
<name>A0ABU1QV79_9BACT</name>
<dbReference type="Proteomes" id="UP001264980">
    <property type="component" value="Unassembled WGS sequence"/>
</dbReference>
<evidence type="ECO:0000259" key="3">
    <source>
        <dbReference type="PROSITE" id="PS51688"/>
    </source>
</evidence>
<dbReference type="PROSITE" id="PS51688">
    <property type="entry name" value="ICA"/>
    <property type="match status" value="1"/>
</dbReference>
<feature type="chain" id="PRO_5046943398" evidence="2">
    <location>
        <begin position="25"/>
        <end position="399"/>
    </location>
</feature>
<feature type="coiled-coil region" evidence="1">
    <location>
        <begin position="345"/>
        <end position="379"/>
    </location>
</feature>
<protein>
    <submittedName>
        <fullName evidence="4">Uncharacterized small protein (DUF1192 family)</fullName>
    </submittedName>
</protein>